<gene>
    <name evidence="1" type="ORF">LEP1GSC081_2202</name>
</gene>
<dbReference type="InterPro" id="IPR011455">
    <property type="entry name" value="DUF1561"/>
</dbReference>
<dbReference type="EMBL" id="AHMY02000074">
    <property type="protein sequence ID" value="EKO13331.1"/>
    <property type="molecule type" value="Genomic_DNA"/>
</dbReference>
<name>A0A0E2AWX1_9LEPT</name>
<comment type="caution">
    <text evidence="1">The sequence shown here is derived from an EMBL/GenBank/DDBJ whole genome shotgun (WGS) entry which is preliminary data.</text>
</comment>
<proteinExistence type="predicted"/>
<evidence type="ECO:0000313" key="1">
    <source>
        <dbReference type="EMBL" id="EKO13331.1"/>
    </source>
</evidence>
<reference evidence="1 2" key="1">
    <citation type="submission" date="2012-10" db="EMBL/GenBank/DDBJ databases">
        <authorList>
            <person name="Harkins D.M."/>
            <person name="Durkin A.S."/>
            <person name="Brinkac L.M."/>
            <person name="Selengut J.D."/>
            <person name="Sanka R."/>
            <person name="DePew J."/>
            <person name="Purushe J."/>
            <person name="Peacock S.J."/>
            <person name="Thaipadungpanit J."/>
            <person name="Wuthiekanun V.W."/>
            <person name="Day N.P."/>
            <person name="Vinetz J.M."/>
            <person name="Sutton G.G."/>
            <person name="Nelson W.C."/>
            <person name="Fouts D.E."/>
        </authorList>
    </citation>
    <scope>NUCLEOTIDE SEQUENCE [LARGE SCALE GENOMIC DNA]</scope>
    <source>
        <strain evidence="1 2">H1</strain>
    </source>
</reference>
<dbReference type="Pfam" id="PF07598">
    <property type="entry name" value="DUF1561"/>
    <property type="match status" value="1"/>
</dbReference>
<organism evidence="1 2">
    <name type="scientific">Leptospira kirschneri str. H1</name>
    <dbReference type="NCBI Taxonomy" id="1049966"/>
    <lineage>
        <taxon>Bacteria</taxon>
        <taxon>Pseudomonadati</taxon>
        <taxon>Spirochaetota</taxon>
        <taxon>Spirochaetia</taxon>
        <taxon>Leptospirales</taxon>
        <taxon>Leptospiraceae</taxon>
        <taxon>Leptospira</taxon>
    </lineage>
</organism>
<protein>
    <submittedName>
        <fullName evidence="1">PF07598 family protein</fullName>
    </submittedName>
</protein>
<dbReference type="AlphaFoldDB" id="A0A0E2AWX1"/>
<dbReference type="Proteomes" id="UP000006253">
    <property type="component" value="Unassembled WGS sequence"/>
</dbReference>
<evidence type="ECO:0000313" key="2">
    <source>
        <dbReference type="Proteomes" id="UP000006253"/>
    </source>
</evidence>
<accession>A0A0E2AWX1</accession>
<sequence length="639" mass="71829">MSNWKKMFIIVLLVSIGVGFEYGMNSTPVDASSSQANYSIVQKPTDPPKDKPIKVNVSGGGTFCYGPTFSGGESYIIIEQCWEMHVKNARYDVFQRISYNVNNTWLCITAPETVIHAEKTWDYVHLRPCTINDPLQRWIVKENSFWTADGNYRLKDTNWYGYISRNSKDNYNHTLDSSMDDWVKTVATPGNISIQTSIAWDLQTTAGNERYFIRWGGSDKNTTPLYYNPESGHLAQYDIVSGSLYCMYSNVGKSNWNWVTWASCSDAAISKNNPAFWNVSFETEEGGIITDYKGNLLRVTRYGSNWGVVYATKPDYVKTDTTNSPTSLFVVDKSLLDWTRYTSSNLGKTGQYCPAGNKESLVHKRVKRILPPDFQLTVAWIQRLYDIARSATVESLSPGAVLPKHGICGVCMLHSFQMIAELLEYHSREPITSGGYFFDTASDTDPFVSFRQRHRDLDDLLINVRTVYANRDRNRAFSSTMIMLPQYEWVSSSRFTTRSDIVSHISSLINSPPGSIWLGLLRIQSVDRSSGHAVPILRTSQGLVVIPTNTPTISLNAFIRALTPTMDPNEVMNTLERRVGRNSLIGFTTIQPIGTYENVFSLTVSNSNCTGEGEDRRGSGQYPNSASVNQCKGGRCILQ</sequence>
<dbReference type="RefSeq" id="WP_004767215.1">
    <property type="nucleotide sequence ID" value="NZ_AHMY02000074.1"/>
</dbReference>